<organism evidence="1 2">
    <name type="scientific">Dissostichus eleginoides</name>
    <name type="common">Patagonian toothfish</name>
    <name type="synonym">Dissostichus amissus</name>
    <dbReference type="NCBI Taxonomy" id="100907"/>
    <lineage>
        <taxon>Eukaryota</taxon>
        <taxon>Metazoa</taxon>
        <taxon>Chordata</taxon>
        <taxon>Craniata</taxon>
        <taxon>Vertebrata</taxon>
        <taxon>Euteleostomi</taxon>
        <taxon>Actinopterygii</taxon>
        <taxon>Neopterygii</taxon>
        <taxon>Teleostei</taxon>
        <taxon>Neoteleostei</taxon>
        <taxon>Acanthomorphata</taxon>
        <taxon>Eupercaria</taxon>
        <taxon>Perciformes</taxon>
        <taxon>Notothenioidei</taxon>
        <taxon>Nototheniidae</taxon>
        <taxon>Dissostichus</taxon>
    </lineage>
</organism>
<proteinExistence type="predicted"/>
<name>A0AAD9BN34_DISEL</name>
<dbReference type="AlphaFoldDB" id="A0AAD9BN34"/>
<dbReference type="Proteomes" id="UP001228049">
    <property type="component" value="Unassembled WGS sequence"/>
</dbReference>
<reference evidence="1" key="1">
    <citation type="submission" date="2023-04" db="EMBL/GenBank/DDBJ databases">
        <title>Chromosome-level genome of Chaenocephalus aceratus.</title>
        <authorList>
            <person name="Park H."/>
        </authorList>
    </citation>
    <scope>NUCLEOTIDE SEQUENCE</scope>
    <source>
        <strain evidence="1">DE</strain>
        <tissue evidence="1">Muscle</tissue>
    </source>
</reference>
<dbReference type="EMBL" id="JASDAP010000021">
    <property type="protein sequence ID" value="KAK1885504.1"/>
    <property type="molecule type" value="Genomic_DNA"/>
</dbReference>
<feature type="non-terminal residue" evidence="1">
    <location>
        <position position="134"/>
    </location>
</feature>
<accession>A0AAD9BN34</accession>
<protein>
    <submittedName>
        <fullName evidence="1">Uncharacterized protein</fullName>
    </submittedName>
</protein>
<evidence type="ECO:0000313" key="2">
    <source>
        <dbReference type="Proteomes" id="UP001228049"/>
    </source>
</evidence>
<evidence type="ECO:0000313" key="1">
    <source>
        <dbReference type="EMBL" id="KAK1885504.1"/>
    </source>
</evidence>
<gene>
    <name evidence="1" type="ORF">KUDE01_031698</name>
</gene>
<feature type="non-terminal residue" evidence="1">
    <location>
        <position position="1"/>
    </location>
</feature>
<sequence>NASPQQCSRACPFDLEALFQSGSNQCGERVGCTAHLNDDTFTHTFEHRDAVILCHLCLMWATKESSRNPYKSSFCGKNNLLLRLKCSSQWRPGGSKQPRRNPCGLLPGRVMSSPDVPHFDLCADWRERGPRIID</sequence>
<keyword evidence="2" id="KW-1185">Reference proteome</keyword>
<comment type="caution">
    <text evidence="1">The sequence shown here is derived from an EMBL/GenBank/DDBJ whole genome shotgun (WGS) entry which is preliminary data.</text>
</comment>